<accession>A0A150WM99</accession>
<evidence type="ECO:0000313" key="2">
    <source>
        <dbReference type="Proteomes" id="UP000075320"/>
    </source>
</evidence>
<organism evidence="1 2">
    <name type="scientific">Bdellovibrio bacteriovorus</name>
    <dbReference type="NCBI Taxonomy" id="959"/>
    <lineage>
        <taxon>Bacteria</taxon>
        <taxon>Pseudomonadati</taxon>
        <taxon>Bdellovibrionota</taxon>
        <taxon>Bdellovibrionia</taxon>
        <taxon>Bdellovibrionales</taxon>
        <taxon>Pseudobdellovibrionaceae</taxon>
        <taxon>Bdellovibrio</taxon>
    </lineage>
</organism>
<gene>
    <name evidence="1" type="ORF">AZI86_11565</name>
</gene>
<dbReference type="Proteomes" id="UP000075320">
    <property type="component" value="Unassembled WGS sequence"/>
</dbReference>
<proteinExistence type="predicted"/>
<dbReference type="AlphaFoldDB" id="A0A150WM99"/>
<comment type="caution">
    <text evidence="1">The sequence shown here is derived from an EMBL/GenBank/DDBJ whole genome shotgun (WGS) entry which is preliminary data.</text>
</comment>
<evidence type="ECO:0000313" key="1">
    <source>
        <dbReference type="EMBL" id="KYG64833.1"/>
    </source>
</evidence>
<protein>
    <submittedName>
        <fullName evidence="1">Uncharacterized protein</fullName>
    </submittedName>
</protein>
<dbReference type="EMBL" id="LUKE01000002">
    <property type="protein sequence ID" value="KYG64833.1"/>
    <property type="molecule type" value="Genomic_DNA"/>
</dbReference>
<keyword evidence="2" id="KW-1185">Reference proteome</keyword>
<reference evidence="1 2" key="1">
    <citation type="submission" date="2016-03" db="EMBL/GenBank/DDBJ databases">
        <authorList>
            <person name="Ploux O."/>
        </authorList>
    </citation>
    <scope>NUCLEOTIDE SEQUENCE [LARGE SCALE GENOMIC DNA]</scope>
    <source>
        <strain evidence="1 2">R0</strain>
    </source>
</reference>
<dbReference type="OrthoDB" id="6964328at2"/>
<dbReference type="RefSeq" id="WP_061835344.1">
    <property type="nucleotide sequence ID" value="NZ_LUKE01000002.1"/>
</dbReference>
<sequence length="275" mass="30185">MKFAIGFFICSFGFIYSYAQNKRVEAKDASGKVVGYFHEESDPKNLMLTLKGKKTSPAGVCIVDPISSVAAPNGKFTAKAEVRNCGATVDYATRVFLLDGSKEVDVLVVTGTPEIKLRWKELAVLEIEHSVISAEQVYKKTDSVNGLKIINRGTKKIVGPPQSEAVAKANIVSATEGVRLFSLETMQRIAGWSQEASGLHKDSWGHWYGSYPYGDDPLEAEQIAKAYKLAELKPVVVTEQCRQECLQMIQKGELKKGLNEKDCQKLVCGNDPSSN</sequence>
<name>A0A150WM99_BDEBC</name>